<keyword evidence="3" id="KW-1185">Reference proteome</keyword>
<sequence>MPPLPTSLIPADDAARLRVLHQYQIVNTTPEKIFDDYVALTARLLNLPISLISLVDEERVWFKASVGAPAGVTSLARPDSMCSAAILQDTPVFFSDYTRESCELVNPATAEALGLHFYAGTALLTSEGTKIGVLAVIGREKRVFTPAESVLLQALAQLVSQTIELRARYLSADDLDGWEKAQRELETTLDDNFALARYLATRAQGINLEDEEVARLLKLRLERMSEVLRNRLES</sequence>
<dbReference type="SUPFAM" id="SSF55781">
    <property type="entry name" value="GAF domain-like"/>
    <property type="match status" value="1"/>
</dbReference>
<dbReference type="Gene3D" id="3.30.450.40">
    <property type="match status" value="1"/>
</dbReference>
<proteinExistence type="predicted"/>
<dbReference type="EMBL" id="JACSCY010000002">
    <property type="protein sequence ID" value="MBC6609977.1"/>
    <property type="molecule type" value="Genomic_DNA"/>
</dbReference>
<evidence type="ECO:0000313" key="2">
    <source>
        <dbReference type="EMBL" id="MBC6609977.1"/>
    </source>
</evidence>
<dbReference type="PANTHER" id="PTHR43102:SF2">
    <property type="entry name" value="GAF DOMAIN-CONTAINING PROTEIN"/>
    <property type="match status" value="1"/>
</dbReference>
<accession>A0ABR7MFX3</accession>
<name>A0ABR7MFX3_9BACT</name>
<comment type="caution">
    <text evidence="2">The sequence shown here is derived from an EMBL/GenBank/DDBJ whole genome shotgun (WGS) entry which is preliminary data.</text>
</comment>
<dbReference type="Proteomes" id="UP000622017">
    <property type="component" value="Unassembled WGS sequence"/>
</dbReference>
<dbReference type="PANTHER" id="PTHR43102">
    <property type="entry name" value="SLR1143 PROTEIN"/>
    <property type="match status" value="1"/>
</dbReference>
<organism evidence="2 3">
    <name type="scientific">Hymenobacter citatus</name>
    <dbReference type="NCBI Taxonomy" id="2763506"/>
    <lineage>
        <taxon>Bacteria</taxon>
        <taxon>Pseudomonadati</taxon>
        <taxon>Bacteroidota</taxon>
        <taxon>Cytophagia</taxon>
        <taxon>Cytophagales</taxon>
        <taxon>Hymenobacteraceae</taxon>
        <taxon>Hymenobacter</taxon>
    </lineage>
</organism>
<reference evidence="2 3" key="1">
    <citation type="submission" date="2020-08" db="EMBL/GenBank/DDBJ databases">
        <title>Hymenobacter sp.</title>
        <authorList>
            <person name="Kim M.K."/>
        </authorList>
    </citation>
    <scope>NUCLEOTIDE SEQUENCE [LARGE SCALE GENOMIC DNA]</scope>
    <source>
        <strain evidence="2 3">BT507</strain>
    </source>
</reference>
<evidence type="ECO:0000259" key="1">
    <source>
        <dbReference type="SMART" id="SM00065"/>
    </source>
</evidence>
<dbReference type="SMART" id="SM00065">
    <property type="entry name" value="GAF"/>
    <property type="match status" value="1"/>
</dbReference>
<dbReference type="Pfam" id="PF01590">
    <property type="entry name" value="GAF"/>
    <property type="match status" value="1"/>
</dbReference>
<gene>
    <name evidence="2" type="ORF">H8B15_03530</name>
</gene>
<evidence type="ECO:0000313" key="3">
    <source>
        <dbReference type="Proteomes" id="UP000622017"/>
    </source>
</evidence>
<dbReference type="InterPro" id="IPR029016">
    <property type="entry name" value="GAF-like_dom_sf"/>
</dbReference>
<dbReference type="InterPro" id="IPR003018">
    <property type="entry name" value="GAF"/>
</dbReference>
<feature type="domain" description="GAF" evidence="1">
    <location>
        <begin position="29"/>
        <end position="173"/>
    </location>
</feature>
<protein>
    <submittedName>
        <fullName evidence="2">GAF domain-containing protein</fullName>
    </submittedName>
</protein>